<dbReference type="InterPro" id="IPR029045">
    <property type="entry name" value="ClpP/crotonase-like_dom_sf"/>
</dbReference>
<evidence type="ECO:0000256" key="5">
    <source>
        <dbReference type="ARBA" id="ARBA00023235"/>
    </source>
</evidence>
<dbReference type="FunFam" id="1.10.12.10:FF:000004">
    <property type="entry name" value="Delta3,5-delta2,4-dienoyl-CoA isomerase"/>
    <property type="match status" value="1"/>
</dbReference>
<protein>
    <submittedName>
        <fullName evidence="7">Uncharacterized protein</fullName>
    </submittedName>
</protein>
<dbReference type="PANTHER" id="PTHR43149:SF1">
    <property type="entry name" value="DELTA(3,5)-DELTA(2,4)-DIENOYL-COA ISOMERASE, MITOCHONDRIAL"/>
    <property type="match status" value="1"/>
</dbReference>
<dbReference type="EMBL" id="JBJQOH010000001">
    <property type="protein sequence ID" value="KAL3700589.1"/>
    <property type="molecule type" value="Genomic_DNA"/>
</dbReference>
<dbReference type="SUPFAM" id="SSF52096">
    <property type="entry name" value="ClpP/crotonase"/>
    <property type="match status" value="1"/>
</dbReference>
<keyword evidence="3" id="KW-0276">Fatty acid metabolism</keyword>
<dbReference type="GO" id="GO:0006631">
    <property type="term" value="P:fatty acid metabolic process"/>
    <property type="evidence" value="ECO:0007669"/>
    <property type="project" value="UniProtKB-KW"/>
</dbReference>
<evidence type="ECO:0000256" key="6">
    <source>
        <dbReference type="RuleBase" id="RU003707"/>
    </source>
</evidence>
<keyword evidence="4" id="KW-0443">Lipid metabolism</keyword>
<dbReference type="GO" id="GO:0016853">
    <property type="term" value="F:isomerase activity"/>
    <property type="evidence" value="ECO:0007669"/>
    <property type="project" value="UniProtKB-KW"/>
</dbReference>
<keyword evidence="5" id="KW-0413">Isomerase</keyword>
<comment type="pathway">
    <text evidence="1">Lipid metabolism; fatty acid beta-oxidation.</text>
</comment>
<evidence type="ECO:0000313" key="7">
    <source>
        <dbReference type="EMBL" id="KAL3700589.1"/>
    </source>
</evidence>
<evidence type="ECO:0000256" key="3">
    <source>
        <dbReference type="ARBA" id="ARBA00022832"/>
    </source>
</evidence>
<dbReference type="Gene3D" id="3.90.226.10">
    <property type="entry name" value="2-enoyl-CoA Hydratase, Chain A, domain 1"/>
    <property type="match status" value="1"/>
</dbReference>
<reference evidence="7 8" key="1">
    <citation type="submission" date="2024-09" db="EMBL/GenBank/DDBJ databases">
        <title>Chromosome-scale assembly of Riccia sorocarpa.</title>
        <authorList>
            <person name="Paukszto L."/>
        </authorList>
    </citation>
    <scope>NUCLEOTIDE SEQUENCE [LARGE SCALE GENOMIC DNA]</scope>
    <source>
        <strain evidence="7">LP-2024</strain>
        <tissue evidence="7">Aerial parts of the thallus</tissue>
    </source>
</reference>
<name>A0ABD3IDH6_9MARC</name>
<gene>
    <name evidence="7" type="ORF">R1sor_018611</name>
</gene>
<dbReference type="Proteomes" id="UP001633002">
    <property type="component" value="Unassembled WGS sequence"/>
</dbReference>
<organism evidence="7 8">
    <name type="scientific">Riccia sorocarpa</name>
    <dbReference type="NCBI Taxonomy" id="122646"/>
    <lineage>
        <taxon>Eukaryota</taxon>
        <taxon>Viridiplantae</taxon>
        <taxon>Streptophyta</taxon>
        <taxon>Embryophyta</taxon>
        <taxon>Marchantiophyta</taxon>
        <taxon>Marchantiopsida</taxon>
        <taxon>Marchantiidae</taxon>
        <taxon>Marchantiales</taxon>
        <taxon>Ricciaceae</taxon>
        <taxon>Riccia</taxon>
    </lineage>
</organism>
<dbReference type="NCBIfam" id="NF004794">
    <property type="entry name" value="PRK06142.1"/>
    <property type="match status" value="1"/>
</dbReference>
<dbReference type="Pfam" id="PF00378">
    <property type="entry name" value="ECH_1"/>
    <property type="match status" value="1"/>
</dbReference>
<evidence type="ECO:0000313" key="8">
    <source>
        <dbReference type="Proteomes" id="UP001633002"/>
    </source>
</evidence>
<evidence type="ECO:0000256" key="4">
    <source>
        <dbReference type="ARBA" id="ARBA00023098"/>
    </source>
</evidence>
<comment type="similarity">
    <text evidence="2 6">Belongs to the enoyl-CoA hydratase/isomerase family.</text>
</comment>
<sequence>MAGEGYEGVQVEKSSGVGLIRLHRPARSNALNDTIFGGIPVAVKKLDSDPDVRVIIVAGSGKNFCGGIDLKSLSTPGSPLDFADGTTGVERELFRRRIRWMQDAFTAFELCSKPVIAAIHGACIGGGVDLITACDLRYCTNDAKFSVREVDVSVTADLGSLQRLPGIVGWSTTMELALTARTFGAAEAHTLKLVHGVFSSKDELDRGVFDIAADIAAKSPLAITGTKAVLLRSRNCSVADGLDYVATWNAALLYKREVMDTLRAREENRLPVFSKLSYLGRVSIEDNRGA</sequence>
<dbReference type="AlphaFoldDB" id="A0ABD3IDH6"/>
<dbReference type="PANTHER" id="PTHR43149">
    <property type="entry name" value="ENOYL-COA HYDRATASE"/>
    <property type="match status" value="1"/>
</dbReference>
<keyword evidence="8" id="KW-1185">Reference proteome</keyword>
<evidence type="ECO:0000256" key="2">
    <source>
        <dbReference type="ARBA" id="ARBA00005254"/>
    </source>
</evidence>
<evidence type="ECO:0000256" key="1">
    <source>
        <dbReference type="ARBA" id="ARBA00005005"/>
    </source>
</evidence>
<dbReference type="Gene3D" id="1.10.12.10">
    <property type="entry name" value="Lyase 2-enoyl-coa Hydratase, Chain A, domain 2"/>
    <property type="match status" value="1"/>
</dbReference>
<accession>A0ABD3IDH6</accession>
<dbReference type="InterPro" id="IPR001753">
    <property type="entry name" value="Enoyl-CoA_hydra/iso"/>
</dbReference>
<dbReference type="InterPro" id="IPR045002">
    <property type="entry name" value="Ech1-like"/>
</dbReference>
<dbReference type="PROSITE" id="PS00166">
    <property type="entry name" value="ENOYL_COA_HYDRATASE"/>
    <property type="match status" value="1"/>
</dbReference>
<dbReference type="InterPro" id="IPR018376">
    <property type="entry name" value="Enoyl-CoA_hyd/isom_CS"/>
</dbReference>
<comment type="caution">
    <text evidence="7">The sequence shown here is derived from an EMBL/GenBank/DDBJ whole genome shotgun (WGS) entry which is preliminary data.</text>
</comment>
<proteinExistence type="inferred from homology"/>
<dbReference type="CDD" id="cd06558">
    <property type="entry name" value="crotonase-like"/>
    <property type="match status" value="1"/>
</dbReference>
<dbReference type="InterPro" id="IPR014748">
    <property type="entry name" value="Enoyl-CoA_hydra_C"/>
</dbReference>